<gene>
    <name evidence="1" type="ORF">NCS57_00644000</name>
</gene>
<dbReference type="EMBL" id="CM046506">
    <property type="protein sequence ID" value="KAI8671682.1"/>
    <property type="molecule type" value="Genomic_DNA"/>
</dbReference>
<proteinExistence type="predicted"/>
<protein>
    <submittedName>
        <fullName evidence="1">Uncharacterized protein</fullName>
    </submittedName>
</protein>
<reference evidence="1" key="1">
    <citation type="submission" date="2022-06" db="EMBL/GenBank/DDBJ databases">
        <title>Fusarium solani species complex genomes reveal bases of compartmentalisation and animal pathogenesis.</title>
        <authorList>
            <person name="Tsai I.J."/>
        </authorList>
    </citation>
    <scope>NUCLEOTIDE SEQUENCE</scope>
    <source>
        <strain evidence="1">Fu6.1</strain>
    </source>
</reference>
<evidence type="ECO:0000313" key="2">
    <source>
        <dbReference type="Proteomes" id="UP001065298"/>
    </source>
</evidence>
<name>A0ACC0R2Z2_9HYPO</name>
<keyword evidence="2" id="KW-1185">Reference proteome</keyword>
<dbReference type="Proteomes" id="UP001065298">
    <property type="component" value="Chromosome 4"/>
</dbReference>
<organism evidence="1 2">
    <name type="scientific">Fusarium keratoplasticum</name>
    <dbReference type="NCBI Taxonomy" id="1328300"/>
    <lineage>
        <taxon>Eukaryota</taxon>
        <taxon>Fungi</taxon>
        <taxon>Dikarya</taxon>
        <taxon>Ascomycota</taxon>
        <taxon>Pezizomycotina</taxon>
        <taxon>Sordariomycetes</taxon>
        <taxon>Hypocreomycetidae</taxon>
        <taxon>Hypocreales</taxon>
        <taxon>Nectriaceae</taxon>
        <taxon>Fusarium</taxon>
        <taxon>Fusarium solani species complex</taxon>
    </lineage>
</organism>
<comment type="caution">
    <text evidence="1">The sequence shown here is derived from an EMBL/GenBank/DDBJ whole genome shotgun (WGS) entry which is preliminary data.</text>
</comment>
<evidence type="ECO:0000313" key="1">
    <source>
        <dbReference type="EMBL" id="KAI8671682.1"/>
    </source>
</evidence>
<sequence length="288" mass="31268">MATMSSNTTPSSVTATATATDRINLATPYEPPRGCQSSWSQTSVIWTEDGSSTVPVLVSDPIVSCYPSGWDDTQAKNRFSFRPAVCPTGWIYWDIGTVADSSEIASTAYCCESGYTFSYFEGERQLASTLVPNQCGRWIESKAEESEDDGATTATATASALDRDDSIIPPDGTLIIHQAWAITWASSDRTHLSPQPPTLTHSELISSWKPPESVPTTRPAQENPDTGQQYISNSAVWFLMVGLPIIVVLLFAGLCFWGIRRRRRRAAAMTPQTGAGDSSTNPGDRITQ</sequence>
<accession>A0ACC0R2Z2</accession>